<accession>A0A9D4CDA9</accession>
<dbReference type="Gene3D" id="1.10.1410.40">
    <property type="match status" value="1"/>
</dbReference>
<comment type="similarity">
    <text evidence="2">Belongs to the mab-21 family.</text>
</comment>
<feature type="region of interest" description="Disordered" evidence="9">
    <location>
        <begin position="652"/>
        <end position="675"/>
    </location>
</feature>
<proteinExistence type="inferred from homology"/>
<feature type="compositionally biased region" description="Polar residues" evidence="9">
    <location>
        <begin position="661"/>
        <end position="671"/>
    </location>
</feature>
<evidence type="ECO:0000256" key="9">
    <source>
        <dbReference type="SAM" id="MobiDB-lite"/>
    </source>
</evidence>
<dbReference type="GO" id="GO:0005524">
    <property type="term" value="F:ATP binding"/>
    <property type="evidence" value="ECO:0007669"/>
    <property type="project" value="UniProtKB-KW"/>
</dbReference>
<name>A0A9D4CDA9_DREPO</name>
<evidence type="ECO:0000256" key="1">
    <source>
        <dbReference type="ARBA" id="ARBA00001946"/>
    </source>
</evidence>
<keyword evidence="7" id="KW-0067">ATP-binding</keyword>
<comment type="caution">
    <text evidence="12">The sequence shown here is derived from an EMBL/GenBank/DDBJ whole genome shotgun (WGS) entry which is preliminary data.</text>
</comment>
<evidence type="ECO:0000256" key="3">
    <source>
        <dbReference type="ARBA" id="ARBA00022679"/>
    </source>
</evidence>
<dbReference type="PANTHER" id="PTHR10656">
    <property type="entry name" value="CELL FATE DETERMINING PROTEIN MAB21-RELATED"/>
    <property type="match status" value="1"/>
</dbReference>
<dbReference type="EMBL" id="JAIWYP010000013">
    <property type="protein sequence ID" value="KAH3722063.1"/>
    <property type="molecule type" value="Genomic_DNA"/>
</dbReference>
<keyword evidence="5" id="KW-0479">Metal-binding</keyword>
<dbReference type="PANTHER" id="PTHR10656:SF42">
    <property type="entry name" value="CYCLIC GMP-AMP SYNTHASE-LIKE PROTEIN-RELATED"/>
    <property type="match status" value="1"/>
</dbReference>
<reference evidence="12" key="1">
    <citation type="journal article" date="2019" name="bioRxiv">
        <title>The Genome of the Zebra Mussel, Dreissena polymorpha: A Resource for Invasive Species Research.</title>
        <authorList>
            <person name="McCartney M.A."/>
            <person name="Auch B."/>
            <person name="Kono T."/>
            <person name="Mallez S."/>
            <person name="Zhang Y."/>
            <person name="Obille A."/>
            <person name="Becker A."/>
            <person name="Abrahante J.E."/>
            <person name="Garbe J."/>
            <person name="Badalamenti J.P."/>
            <person name="Herman A."/>
            <person name="Mangelson H."/>
            <person name="Liachko I."/>
            <person name="Sullivan S."/>
            <person name="Sone E.D."/>
            <person name="Koren S."/>
            <person name="Silverstein K.A.T."/>
            <person name="Beckman K.B."/>
            <person name="Gohl D.M."/>
        </authorList>
    </citation>
    <scope>NUCLEOTIDE SEQUENCE</scope>
    <source>
        <strain evidence="12">Duluth1</strain>
        <tissue evidence="12">Whole animal</tissue>
    </source>
</reference>
<comment type="cofactor">
    <cofactor evidence="1">
        <name>Mg(2+)</name>
        <dbReference type="ChEBI" id="CHEBI:18420"/>
    </cofactor>
</comment>
<dbReference type="Pfam" id="PF20266">
    <property type="entry name" value="Mab-21_C"/>
    <property type="match status" value="1"/>
</dbReference>
<protein>
    <recommendedName>
        <fullName evidence="14">Mab-21-like HhH/H2TH-like domain-containing protein</fullName>
    </recommendedName>
</protein>
<evidence type="ECO:0000256" key="5">
    <source>
        <dbReference type="ARBA" id="ARBA00022723"/>
    </source>
</evidence>
<organism evidence="12 13">
    <name type="scientific">Dreissena polymorpha</name>
    <name type="common">Zebra mussel</name>
    <name type="synonym">Mytilus polymorpha</name>
    <dbReference type="NCBI Taxonomy" id="45954"/>
    <lineage>
        <taxon>Eukaryota</taxon>
        <taxon>Metazoa</taxon>
        <taxon>Spiralia</taxon>
        <taxon>Lophotrochozoa</taxon>
        <taxon>Mollusca</taxon>
        <taxon>Bivalvia</taxon>
        <taxon>Autobranchia</taxon>
        <taxon>Heteroconchia</taxon>
        <taxon>Euheterodonta</taxon>
        <taxon>Imparidentia</taxon>
        <taxon>Neoheterodontei</taxon>
        <taxon>Myida</taxon>
        <taxon>Dreissenoidea</taxon>
        <taxon>Dreissenidae</taxon>
        <taxon>Dreissena</taxon>
    </lineage>
</organism>
<keyword evidence="8" id="KW-0460">Magnesium</keyword>
<gene>
    <name evidence="12" type="ORF">DPMN_065012</name>
</gene>
<feature type="domain" description="Mab-21-like HhH/H2TH-like" evidence="11">
    <location>
        <begin position="400"/>
        <end position="491"/>
    </location>
</feature>
<feature type="region of interest" description="Disordered" evidence="9">
    <location>
        <begin position="611"/>
        <end position="631"/>
    </location>
</feature>
<keyword evidence="4" id="KW-0548">Nucleotidyltransferase</keyword>
<evidence type="ECO:0008006" key="14">
    <source>
        <dbReference type="Google" id="ProtNLM"/>
    </source>
</evidence>
<keyword evidence="13" id="KW-1185">Reference proteome</keyword>
<dbReference type="Proteomes" id="UP000828390">
    <property type="component" value="Unassembled WGS sequence"/>
</dbReference>
<evidence type="ECO:0000313" key="12">
    <source>
        <dbReference type="EMBL" id="KAH3722063.1"/>
    </source>
</evidence>
<evidence type="ECO:0000256" key="6">
    <source>
        <dbReference type="ARBA" id="ARBA00022741"/>
    </source>
</evidence>
<dbReference type="AlphaFoldDB" id="A0A9D4CDA9"/>
<evidence type="ECO:0000256" key="4">
    <source>
        <dbReference type="ARBA" id="ARBA00022695"/>
    </source>
</evidence>
<evidence type="ECO:0000259" key="10">
    <source>
        <dbReference type="Pfam" id="PF03281"/>
    </source>
</evidence>
<dbReference type="InterPro" id="IPR024810">
    <property type="entry name" value="MAB21L/cGLR"/>
</dbReference>
<evidence type="ECO:0000256" key="7">
    <source>
        <dbReference type="ARBA" id="ARBA00022840"/>
    </source>
</evidence>
<feature type="domain" description="Mab-21-like nucleotidyltransferase" evidence="10">
    <location>
        <begin position="259"/>
        <end position="389"/>
    </location>
</feature>
<reference evidence="12" key="2">
    <citation type="submission" date="2020-11" db="EMBL/GenBank/DDBJ databases">
        <authorList>
            <person name="McCartney M.A."/>
            <person name="Auch B."/>
            <person name="Kono T."/>
            <person name="Mallez S."/>
            <person name="Becker A."/>
            <person name="Gohl D.M."/>
            <person name="Silverstein K.A.T."/>
            <person name="Koren S."/>
            <person name="Bechman K.B."/>
            <person name="Herman A."/>
            <person name="Abrahante J.E."/>
            <person name="Garbe J."/>
        </authorList>
    </citation>
    <scope>NUCLEOTIDE SEQUENCE</scope>
    <source>
        <strain evidence="12">Duluth1</strain>
        <tissue evidence="12">Whole animal</tissue>
    </source>
</reference>
<keyword evidence="6" id="KW-0547">Nucleotide-binding</keyword>
<evidence type="ECO:0000256" key="8">
    <source>
        <dbReference type="ARBA" id="ARBA00022842"/>
    </source>
</evidence>
<dbReference type="InterPro" id="IPR046906">
    <property type="entry name" value="Mab-21_HhH/H2TH-like"/>
</dbReference>
<evidence type="ECO:0000259" key="11">
    <source>
        <dbReference type="Pfam" id="PF20266"/>
    </source>
</evidence>
<keyword evidence="3" id="KW-0808">Transferase</keyword>
<dbReference type="GO" id="GO:0046872">
    <property type="term" value="F:metal ion binding"/>
    <property type="evidence" value="ECO:0007669"/>
    <property type="project" value="UniProtKB-KW"/>
</dbReference>
<evidence type="ECO:0000256" key="2">
    <source>
        <dbReference type="ARBA" id="ARBA00008307"/>
    </source>
</evidence>
<feature type="compositionally biased region" description="Polar residues" evidence="9">
    <location>
        <begin position="622"/>
        <end position="631"/>
    </location>
</feature>
<dbReference type="Pfam" id="PF03281">
    <property type="entry name" value="Mab-21"/>
    <property type="match status" value="1"/>
</dbReference>
<dbReference type="SMART" id="SM01265">
    <property type="entry name" value="Mab-21"/>
    <property type="match status" value="1"/>
</dbReference>
<sequence length="812" mass="93191">MENNLIDSAQTDGAEIKAECSESTEILILARKIDSSLNPRTKTLLKDVALWNPILEVLNNENLVPVGSSQDGSKANVLGDSGDVDILLISKNVVLEESLLEYDIKYPAFLRVPGDGNHLKLFKWKRLVENKYVPVNILKNLDRRIYGLVRFVVSLICRPGISADGKYFIFFKESAVGFEIAALEGPSTMLALHMAQSQEQIVNKWDVVLKLSHCILDSLTALVHKCDPHASCISQSQKSFSTVEEGVTIAGHKLADLLKWKNDNKGKLKMKAQIEKRETKTDPIYRNSASLKKDASETSKFHKFMTADIVPAFTIQGWPRVAKEWITRTRKWPSNNLVHDIVQTGCQIVAKRPLYPELNGDRHNEDHSPEADENDTWFRLSFAQCEHVLAKQLTEVPVLCWKILKAYQKAFLSTEPPVLTSYHWKTVLLWIREETDDDFWSEGNLLNCVIMALDFMRNCLEKRFLPLYFVREENLIAGCRDEKVIVTIDKINKILQEPSKNLSYVLDIVNCSNSVYESSEEKIKDHLSAESHENMIEDLCENVIHGGFLQCMNFWKTQSIAINIDDSLKRYCDKFRHCMQIMMGMKIKPSTRRVFTRCKLFMEKMFKMMEDKDSSESDSENDQVLFSSEQSTNYTTQRESMIGYMPSKANEHIDQTRKNNDSSTVQAQQNPRRNEITIHARDKNLGTVNKDVERVSDPQRVEEISNYQISNAEIIHTSTRQKDSSFSQIFIDIMEVLQIFLRHVSAEKVQDSDDVKHEFDSDLFNFALLLLKTLINRINKTNESSRTQLKTLINRINTTNESSRTPCDFDLD</sequence>
<dbReference type="GO" id="GO:0016779">
    <property type="term" value="F:nucleotidyltransferase activity"/>
    <property type="evidence" value="ECO:0007669"/>
    <property type="project" value="UniProtKB-KW"/>
</dbReference>
<evidence type="ECO:0000313" key="13">
    <source>
        <dbReference type="Proteomes" id="UP000828390"/>
    </source>
</evidence>
<dbReference type="InterPro" id="IPR046903">
    <property type="entry name" value="Mab-21-like_nuc_Trfase"/>
</dbReference>